<dbReference type="EMBL" id="HBFN01005607">
    <property type="protein sequence ID" value="CAD8783605.1"/>
    <property type="molecule type" value="Transcribed_RNA"/>
</dbReference>
<evidence type="ECO:0000259" key="2">
    <source>
        <dbReference type="Pfam" id="PF01966"/>
    </source>
</evidence>
<feature type="domain" description="HD" evidence="2">
    <location>
        <begin position="63"/>
        <end position="152"/>
    </location>
</feature>
<gene>
    <name evidence="3" type="ORF">HTEP1355_LOCUS3299</name>
</gene>
<evidence type="ECO:0000313" key="3">
    <source>
        <dbReference type="EMBL" id="CAD8783605.1"/>
    </source>
</evidence>
<name>A0A7S0VD22_9CRYP</name>
<proteinExistence type="predicted"/>
<feature type="chain" id="PRO_5031203584" description="HD domain-containing protein" evidence="1">
    <location>
        <begin position="28"/>
        <end position="218"/>
    </location>
</feature>
<dbReference type="Gene3D" id="1.10.3210.10">
    <property type="entry name" value="Hypothetical protein af1432"/>
    <property type="match status" value="1"/>
</dbReference>
<keyword evidence="1" id="KW-0732">Signal</keyword>
<dbReference type="Pfam" id="PF01966">
    <property type="entry name" value="HD"/>
    <property type="match status" value="1"/>
</dbReference>
<organism evidence="3">
    <name type="scientific">Hemiselmis tepida</name>
    <dbReference type="NCBI Taxonomy" id="464990"/>
    <lineage>
        <taxon>Eukaryota</taxon>
        <taxon>Cryptophyceae</taxon>
        <taxon>Cryptomonadales</taxon>
        <taxon>Hemiselmidaceae</taxon>
        <taxon>Hemiselmis</taxon>
    </lineage>
</organism>
<accession>A0A7S0VD22</accession>
<dbReference type="AlphaFoldDB" id="A0A7S0VD22"/>
<feature type="signal peptide" evidence="1">
    <location>
        <begin position="1"/>
        <end position="27"/>
    </location>
</feature>
<protein>
    <recommendedName>
        <fullName evidence="2">HD domain-containing protein</fullName>
    </recommendedName>
</protein>
<dbReference type="SUPFAM" id="SSF109604">
    <property type="entry name" value="HD-domain/PDEase-like"/>
    <property type="match status" value="1"/>
</dbReference>
<dbReference type="CDD" id="cd00077">
    <property type="entry name" value="HDc"/>
    <property type="match status" value="1"/>
</dbReference>
<dbReference type="InterPro" id="IPR006674">
    <property type="entry name" value="HD_domain"/>
</dbReference>
<evidence type="ECO:0000256" key="1">
    <source>
        <dbReference type="SAM" id="SignalP"/>
    </source>
</evidence>
<reference evidence="3" key="1">
    <citation type="submission" date="2021-01" db="EMBL/GenBank/DDBJ databases">
        <authorList>
            <person name="Corre E."/>
            <person name="Pelletier E."/>
            <person name="Niang G."/>
            <person name="Scheremetjew M."/>
            <person name="Finn R."/>
            <person name="Kale V."/>
            <person name="Holt S."/>
            <person name="Cochrane G."/>
            <person name="Meng A."/>
            <person name="Brown T."/>
            <person name="Cohen L."/>
        </authorList>
    </citation>
    <scope>NUCLEOTIDE SEQUENCE</scope>
    <source>
        <strain evidence="3">CCMP443</strain>
    </source>
</reference>
<dbReference type="InterPro" id="IPR003607">
    <property type="entry name" value="HD/PDEase_dom"/>
</dbReference>
<sequence>MGFLTTTGSITAVLVAVLAFLQQRALQAPLPEGASIITSHPTLDAILEEHKGVIGKQYNGYRNHCLTVMNLAKHRMGGTLTEEQDDVLAVAAAFHDIGLWTDDRIDYLEPSIARMEDYAKRTGREKNVKLLRDMIYYHHKVFPGALASMDPLIGAFQAADSSAFTFGLVPFDMSTPYRAAVGKALPNKGFHNYLVGRGARHFFSGKVTTLGPAPMFVL</sequence>